<dbReference type="InterPro" id="IPR016428">
    <property type="entry name" value="QueF_type2"/>
</dbReference>
<evidence type="ECO:0000259" key="7">
    <source>
        <dbReference type="Pfam" id="PF14819"/>
    </source>
</evidence>
<comment type="subcellular location">
    <subcellularLocation>
        <location evidence="5">Cytoplasm</location>
    </subcellularLocation>
</comment>
<name>A0ABV2PVK9_9GAMM</name>
<dbReference type="InterPro" id="IPR029139">
    <property type="entry name" value="QueF_N"/>
</dbReference>
<dbReference type="PANTHER" id="PTHR34354">
    <property type="entry name" value="NADPH-DEPENDENT 7-CYANO-7-DEAZAGUANINE REDUCTASE"/>
    <property type="match status" value="1"/>
</dbReference>
<keyword evidence="3 5" id="KW-0521">NADP</keyword>
<comment type="pathway">
    <text evidence="5">tRNA modification; tRNA-queuosine biosynthesis.</text>
</comment>
<sequence length="274" mass="30183">MSTPEHSPLGKDTAYADRYDPRLLFPIPRADKRAEIGVAETLPFHGVDIWNAYELSWLDLRGKPQVALAEFHVPASSPHIIESKSFKLYLNGFAQERIADAATLSATLMHDLSAAAGAVVNVQLRDACAAALPVIDLDGRLLDDQDIAIDHYGPPNADFLQADIAATPVAETLVSHLLRSNCPVTGQPDWGSVQIAYHGAPIDHAGLLRYLVSFRTHNEFHEQCVERIFVDLTQRCAPRQLSVYARYTRRGGLDINPFRSSTPATPGNPRTVRQ</sequence>
<accession>A0ABV2PVK9</accession>
<comment type="caution">
    <text evidence="8">The sequence shown here is derived from an EMBL/GenBank/DDBJ whole genome shotgun (WGS) entry which is preliminary data.</text>
</comment>
<keyword evidence="2 5" id="KW-0671">Queuosine biosynthesis</keyword>
<evidence type="ECO:0000256" key="5">
    <source>
        <dbReference type="HAMAP-Rule" id="MF_00817"/>
    </source>
</evidence>
<dbReference type="Pfam" id="PF14819">
    <property type="entry name" value="QueF_N"/>
    <property type="match status" value="1"/>
</dbReference>
<feature type="active site" description="Thioimide intermediate" evidence="5">
    <location>
        <position position="182"/>
    </location>
</feature>
<comment type="catalytic activity">
    <reaction evidence="5">
        <text>7-aminomethyl-7-carbaguanine + 2 NADP(+) = 7-cyano-7-carbaguanine + 2 NADPH + 3 H(+)</text>
        <dbReference type="Rhea" id="RHEA:13409"/>
        <dbReference type="ChEBI" id="CHEBI:15378"/>
        <dbReference type="ChEBI" id="CHEBI:45075"/>
        <dbReference type="ChEBI" id="CHEBI:57783"/>
        <dbReference type="ChEBI" id="CHEBI:58349"/>
        <dbReference type="ChEBI" id="CHEBI:58703"/>
        <dbReference type="EC" id="1.7.1.13"/>
    </reaction>
</comment>
<dbReference type="SUPFAM" id="SSF55620">
    <property type="entry name" value="Tetrahydrobiopterin biosynthesis enzymes-like"/>
    <property type="match status" value="1"/>
</dbReference>
<dbReference type="NCBIfam" id="TIGR03138">
    <property type="entry name" value="QueF"/>
    <property type="match status" value="1"/>
</dbReference>
<feature type="active site" description="Proton donor" evidence="5">
    <location>
        <position position="189"/>
    </location>
</feature>
<keyword evidence="9" id="KW-1185">Reference proteome</keyword>
<evidence type="ECO:0000256" key="3">
    <source>
        <dbReference type="ARBA" id="ARBA00022857"/>
    </source>
</evidence>
<comment type="subunit">
    <text evidence="5">Homodimer.</text>
</comment>
<dbReference type="RefSeq" id="WP_354547921.1">
    <property type="nucleotide sequence ID" value="NZ_JBEPSD010000001.1"/>
</dbReference>
<dbReference type="Gene3D" id="3.30.1130.10">
    <property type="match status" value="2"/>
</dbReference>
<protein>
    <recommendedName>
        <fullName evidence="5">NADPH-dependent 7-cyano-7-deazaguanine reductase</fullName>
        <ecNumber evidence="5">1.7.1.13</ecNumber>
    </recommendedName>
    <alternativeName>
        <fullName evidence="5">7-cyano-7-carbaguanine reductase</fullName>
    </alternativeName>
    <alternativeName>
        <fullName evidence="5">NADPH-dependent nitrile oxidoreductase</fullName>
    </alternativeName>
    <alternativeName>
        <fullName evidence="5">PreQ(0) reductase</fullName>
    </alternativeName>
</protein>
<dbReference type="EC" id="1.7.1.13" evidence="5"/>
<dbReference type="Proteomes" id="UP001549251">
    <property type="component" value="Unassembled WGS sequence"/>
</dbReference>
<dbReference type="PANTHER" id="PTHR34354:SF1">
    <property type="entry name" value="NADPH-DEPENDENT 7-CYANO-7-DEAZAGUANINE REDUCTASE"/>
    <property type="match status" value="1"/>
</dbReference>
<dbReference type="InterPro" id="IPR043133">
    <property type="entry name" value="GTP-CH-I_C/QueF"/>
</dbReference>
<evidence type="ECO:0000313" key="8">
    <source>
        <dbReference type="EMBL" id="MET4569074.1"/>
    </source>
</evidence>
<dbReference type="HAMAP" id="MF_00817">
    <property type="entry name" value="QueF_type2"/>
    <property type="match status" value="1"/>
</dbReference>
<evidence type="ECO:0000256" key="4">
    <source>
        <dbReference type="ARBA" id="ARBA00023002"/>
    </source>
</evidence>
<evidence type="ECO:0000256" key="1">
    <source>
        <dbReference type="ARBA" id="ARBA00022490"/>
    </source>
</evidence>
<keyword evidence="1 5" id="KW-0963">Cytoplasm</keyword>
<dbReference type="InterPro" id="IPR050084">
    <property type="entry name" value="NADPH_dep_7-cyano-7-deazaG_red"/>
</dbReference>
<feature type="region of interest" description="Disordered" evidence="6">
    <location>
        <begin position="255"/>
        <end position="274"/>
    </location>
</feature>
<feature type="binding site" evidence="5">
    <location>
        <begin position="250"/>
        <end position="251"/>
    </location>
    <ligand>
        <name>NADPH</name>
        <dbReference type="ChEBI" id="CHEBI:57783"/>
    </ligand>
</feature>
<keyword evidence="4 5" id="KW-0560">Oxidoreductase</keyword>
<reference evidence="8 9" key="1">
    <citation type="submission" date="2024-06" db="EMBL/GenBank/DDBJ databases">
        <title>Sorghum-associated microbial communities from plants grown in Nebraska, USA.</title>
        <authorList>
            <person name="Schachtman D."/>
        </authorList>
    </citation>
    <scope>NUCLEOTIDE SEQUENCE [LARGE SCALE GENOMIC DNA]</scope>
    <source>
        <strain evidence="8 9">1757</strain>
    </source>
</reference>
<dbReference type="Pfam" id="PF14489">
    <property type="entry name" value="QueF"/>
    <property type="match status" value="1"/>
</dbReference>
<feature type="binding site" evidence="5">
    <location>
        <begin position="81"/>
        <end position="83"/>
    </location>
    <ligand>
        <name>substrate</name>
    </ligand>
</feature>
<comment type="similarity">
    <text evidence="5">Belongs to the GTP cyclohydrolase I family. QueF type 2 subfamily.</text>
</comment>
<evidence type="ECO:0000256" key="6">
    <source>
        <dbReference type="SAM" id="MobiDB-lite"/>
    </source>
</evidence>
<feature type="binding site" evidence="5">
    <location>
        <begin position="221"/>
        <end position="222"/>
    </location>
    <ligand>
        <name>substrate</name>
    </ligand>
</feature>
<evidence type="ECO:0000256" key="2">
    <source>
        <dbReference type="ARBA" id="ARBA00022785"/>
    </source>
</evidence>
<organism evidence="8 9">
    <name type="scientific">Rhodanobacter soli</name>
    <dbReference type="NCBI Taxonomy" id="590609"/>
    <lineage>
        <taxon>Bacteria</taxon>
        <taxon>Pseudomonadati</taxon>
        <taxon>Pseudomonadota</taxon>
        <taxon>Gammaproteobacteria</taxon>
        <taxon>Lysobacterales</taxon>
        <taxon>Rhodanobacteraceae</taxon>
        <taxon>Rhodanobacter</taxon>
    </lineage>
</organism>
<dbReference type="PIRSF" id="PIRSF004750">
    <property type="entry name" value="Nitrile_oxidored_YqcD_prd"/>
    <property type="match status" value="1"/>
</dbReference>
<dbReference type="EMBL" id="JBEPSD010000001">
    <property type="protein sequence ID" value="MET4569074.1"/>
    <property type="molecule type" value="Genomic_DNA"/>
</dbReference>
<evidence type="ECO:0000313" key="9">
    <source>
        <dbReference type="Proteomes" id="UP001549251"/>
    </source>
</evidence>
<feature type="binding site" evidence="5">
    <location>
        <begin position="83"/>
        <end position="84"/>
    </location>
    <ligand>
        <name>NADPH</name>
        <dbReference type="ChEBI" id="CHEBI:57783"/>
    </ligand>
</feature>
<proteinExistence type="inferred from homology"/>
<gene>
    <name evidence="5" type="primary">queF</name>
    <name evidence="8" type="ORF">ABIE04_001401</name>
</gene>
<dbReference type="InterPro" id="IPR029500">
    <property type="entry name" value="QueF"/>
</dbReference>
<feature type="domain" description="NADPH-dependent 7-cyano-7-deazaguanine reductase N-terminal" evidence="7">
    <location>
        <begin position="15"/>
        <end position="124"/>
    </location>
</feature>
<dbReference type="GO" id="GO:0033739">
    <property type="term" value="F:preQ1 synthase activity"/>
    <property type="evidence" value="ECO:0007669"/>
    <property type="project" value="UniProtKB-EC"/>
</dbReference>
<comment type="function">
    <text evidence="5">Catalyzes the NADPH-dependent reduction of 7-cyano-7-deazaguanine (preQ0) to 7-aminomethyl-7-deazaguanine (preQ1).</text>
</comment>